<dbReference type="InterPro" id="IPR005706">
    <property type="entry name" value="Ribosomal_uS2_bac/mit/plastid"/>
</dbReference>
<dbReference type="Gene3D" id="1.10.287.610">
    <property type="entry name" value="Helix hairpin bin"/>
    <property type="match status" value="1"/>
</dbReference>
<dbReference type="GO" id="GO:0022627">
    <property type="term" value="C:cytosolic small ribosomal subunit"/>
    <property type="evidence" value="ECO:0007669"/>
    <property type="project" value="TreeGrafter"/>
</dbReference>
<accession>I4CAM3</accession>
<evidence type="ECO:0000256" key="3">
    <source>
        <dbReference type="ARBA" id="ARBA00023274"/>
    </source>
</evidence>
<dbReference type="PANTHER" id="PTHR12534:SF0">
    <property type="entry name" value="SMALL RIBOSOMAL SUBUNIT PROTEIN US2M"/>
    <property type="match status" value="1"/>
</dbReference>
<evidence type="ECO:0000256" key="7">
    <source>
        <dbReference type="SAM" id="MobiDB-lite"/>
    </source>
</evidence>
<dbReference type="HAMAP" id="MF_00291_B">
    <property type="entry name" value="Ribosomal_uS2_B"/>
    <property type="match status" value="1"/>
</dbReference>
<dbReference type="RefSeq" id="WP_014811740.1">
    <property type="nucleotide sequence ID" value="NC_018025.1"/>
</dbReference>
<dbReference type="Proteomes" id="UP000006055">
    <property type="component" value="Chromosome"/>
</dbReference>
<dbReference type="CDD" id="cd01425">
    <property type="entry name" value="RPS2"/>
    <property type="match status" value="1"/>
</dbReference>
<dbReference type="InterPro" id="IPR001865">
    <property type="entry name" value="Ribosomal_uS2"/>
</dbReference>
<feature type="region of interest" description="Disordered" evidence="7">
    <location>
        <begin position="236"/>
        <end position="275"/>
    </location>
</feature>
<keyword evidence="2 5" id="KW-0689">Ribosomal protein</keyword>
<dbReference type="AlphaFoldDB" id="I4CAM3"/>
<organism evidence="8 9">
    <name type="scientific">Desulfomonile tiedjei (strain ATCC 49306 / DSM 6799 / DCB-1)</name>
    <dbReference type="NCBI Taxonomy" id="706587"/>
    <lineage>
        <taxon>Bacteria</taxon>
        <taxon>Pseudomonadati</taxon>
        <taxon>Thermodesulfobacteriota</taxon>
        <taxon>Desulfomonilia</taxon>
        <taxon>Desulfomonilales</taxon>
        <taxon>Desulfomonilaceae</taxon>
        <taxon>Desulfomonile</taxon>
    </lineage>
</organism>
<dbReference type="InterPro" id="IPR023591">
    <property type="entry name" value="Ribosomal_uS2_flav_dom_sf"/>
</dbReference>
<dbReference type="Pfam" id="PF00318">
    <property type="entry name" value="Ribosomal_S2"/>
    <property type="match status" value="1"/>
</dbReference>
<evidence type="ECO:0000256" key="1">
    <source>
        <dbReference type="ARBA" id="ARBA00006242"/>
    </source>
</evidence>
<comment type="similarity">
    <text evidence="1 5 6">Belongs to the universal ribosomal protein uS2 family.</text>
</comment>
<dbReference type="InterPro" id="IPR018130">
    <property type="entry name" value="Ribosomal_uS2_CS"/>
</dbReference>
<dbReference type="HOGENOM" id="CLU_040318_1_2_7"/>
<dbReference type="KEGG" id="dti:Desti_3972"/>
<gene>
    <name evidence="5" type="primary">rpsB</name>
    <name evidence="8" type="ordered locus">Desti_3972</name>
</gene>
<sequence>MSLITMKQLLEAGVHFGHQTRRWNPKMKPYIFGARNGIYIIDLQKTVRLFKRAYSFVQETCASGQSVLFVGTKKQAQDAIQEEASRCNQFYVNQRWLGGMLTNFSTIKQSIERLNHINAILDRPEETNYTKKELVNLQRQFEKLSKNLSGIREMKRLPGAVFIVDPKKENIGVKEARKLNIPIVAIVDSNCDPDEVDYVIPGNDDAIRAIRLFSAKMADACIEGRSMYEASLKEDVGEAGAPAWKTEPQVEAAAGNGEPAGSEEEADVESEDEEE</sequence>
<protein>
    <recommendedName>
        <fullName evidence="4 5">Small ribosomal subunit protein uS2</fullName>
    </recommendedName>
</protein>
<dbReference type="EMBL" id="CP003360">
    <property type="protein sequence ID" value="AFM26614.1"/>
    <property type="molecule type" value="Genomic_DNA"/>
</dbReference>
<dbReference type="PATRIC" id="fig|706587.4.peg.4500"/>
<evidence type="ECO:0000256" key="4">
    <source>
        <dbReference type="ARBA" id="ARBA00035256"/>
    </source>
</evidence>
<name>I4CAM3_DESTA</name>
<evidence type="ECO:0000313" key="8">
    <source>
        <dbReference type="EMBL" id="AFM26614.1"/>
    </source>
</evidence>
<dbReference type="STRING" id="706587.Desti_3972"/>
<dbReference type="PRINTS" id="PR00395">
    <property type="entry name" value="RIBOSOMALS2"/>
</dbReference>
<dbReference type="PROSITE" id="PS00962">
    <property type="entry name" value="RIBOSOMAL_S2_1"/>
    <property type="match status" value="1"/>
</dbReference>
<keyword evidence="9" id="KW-1185">Reference proteome</keyword>
<dbReference type="GO" id="GO:0006412">
    <property type="term" value="P:translation"/>
    <property type="evidence" value="ECO:0007669"/>
    <property type="project" value="UniProtKB-UniRule"/>
</dbReference>
<dbReference type="PROSITE" id="PS00963">
    <property type="entry name" value="RIBOSOMAL_S2_2"/>
    <property type="match status" value="1"/>
</dbReference>
<dbReference type="NCBIfam" id="TIGR01011">
    <property type="entry name" value="rpsB_bact"/>
    <property type="match status" value="1"/>
</dbReference>
<evidence type="ECO:0000256" key="2">
    <source>
        <dbReference type="ARBA" id="ARBA00022980"/>
    </source>
</evidence>
<evidence type="ECO:0000256" key="6">
    <source>
        <dbReference type="RuleBase" id="RU003631"/>
    </source>
</evidence>
<proteinExistence type="inferred from homology"/>
<dbReference type="eggNOG" id="COG0052">
    <property type="taxonomic scope" value="Bacteria"/>
</dbReference>
<evidence type="ECO:0000256" key="5">
    <source>
        <dbReference type="HAMAP-Rule" id="MF_00291"/>
    </source>
</evidence>
<reference evidence="9" key="1">
    <citation type="submission" date="2012-06" db="EMBL/GenBank/DDBJ databases">
        <title>Complete sequence of chromosome of Desulfomonile tiedjei DSM 6799.</title>
        <authorList>
            <person name="Lucas S."/>
            <person name="Copeland A."/>
            <person name="Lapidus A."/>
            <person name="Glavina del Rio T."/>
            <person name="Dalin E."/>
            <person name="Tice H."/>
            <person name="Bruce D."/>
            <person name="Goodwin L."/>
            <person name="Pitluck S."/>
            <person name="Peters L."/>
            <person name="Ovchinnikova G."/>
            <person name="Zeytun A."/>
            <person name="Lu M."/>
            <person name="Kyrpides N."/>
            <person name="Mavromatis K."/>
            <person name="Ivanova N."/>
            <person name="Brettin T."/>
            <person name="Detter J.C."/>
            <person name="Han C."/>
            <person name="Larimer F."/>
            <person name="Land M."/>
            <person name="Hauser L."/>
            <person name="Markowitz V."/>
            <person name="Cheng J.-F."/>
            <person name="Hugenholtz P."/>
            <person name="Woyke T."/>
            <person name="Wu D."/>
            <person name="Spring S."/>
            <person name="Schroeder M."/>
            <person name="Brambilla E."/>
            <person name="Klenk H.-P."/>
            <person name="Eisen J.A."/>
        </authorList>
    </citation>
    <scope>NUCLEOTIDE SEQUENCE [LARGE SCALE GENOMIC DNA]</scope>
    <source>
        <strain evidence="9">ATCC 49306 / DSM 6799 / DCB-1</strain>
    </source>
</reference>
<dbReference type="OrthoDB" id="9808036at2"/>
<dbReference type="GO" id="GO:0003735">
    <property type="term" value="F:structural constituent of ribosome"/>
    <property type="evidence" value="ECO:0007669"/>
    <property type="project" value="InterPro"/>
</dbReference>
<feature type="compositionally biased region" description="Acidic residues" evidence="7">
    <location>
        <begin position="261"/>
        <end position="275"/>
    </location>
</feature>
<dbReference type="Gene3D" id="3.40.50.10490">
    <property type="entry name" value="Glucose-6-phosphate isomerase like protein, domain 1"/>
    <property type="match status" value="1"/>
</dbReference>
<dbReference type="PANTHER" id="PTHR12534">
    <property type="entry name" value="30S RIBOSOMAL PROTEIN S2 PROKARYOTIC AND ORGANELLAR"/>
    <property type="match status" value="1"/>
</dbReference>
<evidence type="ECO:0000313" key="9">
    <source>
        <dbReference type="Proteomes" id="UP000006055"/>
    </source>
</evidence>
<dbReference type="SUPFAM" id="SSF52313">
    <property type="entry name" value="Ribosomal protein S2"/>
    <property type="match status" value="1"/>
</dbReference>
<keyword evidence="3 5" id="KW-0687">Ribonucleoprotein</keyword>